<dbReference type="Gene3D" id="1.10.3730.20">
    <property type="match status" value="1"/>
</dbReference>
<evidence type="ECO:0000256" key="4">
    <source>
        <dbReference type="ARBA" id="ARBA00022692"/>
    </source>
</evidence>
<feature type="transmembrane region" description="Helical" evidence="7">
    <location>
        <begin position="33"/>
        <end position="51"/>
    </location>
</feature>
<dbReference type="InterPro" id="IPR000390">
    <property type="entry name" value="Small_drug/metabolite_transptr"/>
</dbReference>
<comment type="subcellular location">
    <subcellularLocation>
        <location evidence="1">Cell membrane</location>
        <topology evidence="1">Multi-pass membrane protein</topology>
    </subcellularLocation>
</comment>
<keyword evidence="3" id="KW-1003">Cell membrane</keyword>
<evidence type="ECO:0000313" key="8">
    <source>
        <dbReference type="EMBL" id="SFV90482.1"/>
    </source>
</evidence>
<evidence type="ECO:0000256" key="6">
    <source>
        <dbReference type="ARBA" id="ARBA00023136"/>
    </source>
</evidence>
<reference evidence="8" key="1">
    <citation type="submission" date="2016-10" db="EMBL/GenBank/DDBJ databases">
        <authorList>
            <person name="de Groot N.N."/>
        </authorList>
    </citation>
    <scope>NUCLEOTIDE SEQUENCE</scope>
</reference>
<dbReference type="InterPro" id="IPR045324">
    <property type="entry name" value="Small_multidrug_res"/>
</dbReference>
<feature type="transmembrane region" description="Helical" evidence="7">
    <location>
        <begin position="58"/>
        <end position="80"/>
    </location>
</feature>
<protein>
    <submittedName>
        <fullName evidence="8">Ethidium bromide-methyl viologen resistance protein EmrE</fullName>
    </submittedName>
</protein>
<keyword evidence="5 7" id="KW-1133">Transmembrane helix</keyword>
<feature type="transmembrane region" description="Helical" evidence="7">
    <location>
        <begin position="86"/>
        <end position="105"/>
    </location>
</feature>
<dbReference type="PANTHER" id="PTHR30561:SF1">
    <property type="entry name" value="MULTIDRUG TRANSPORTER EMRE"/>
    <property type="match status" value="1"/>
</dbReference>
<dbReference type="GO" id="GO:0005886">
    <property type="term" value="C:plasma membrane"/>
    <property type="evidence" value="ECO:0007669"/>
    <property type="project" value="UniProtKB-SubCell"/>
</dbReference>
<organism evidence="8">
    <name type="scientific">hydrothermal vent metagenome</name>
    <dbReference type="NCBI Taxonomy" id="652676"/>
    <lineage>
        <taxon>unclassified sequences</taxon>
        <taxon>metagenomes</taxon>
        <taxon>ecological metagenomes</taxon>
    </lineage>
</organism>
<proteinExistence type="predicted"/>
<dbReference type="Pfam" id="PF00893">
    <property type="entry name" value="Multi_Drug_Res"/>
    <property type="match status" value="1"/>
</dbReference>
<dbReference type="SUPFAM" id="SSF103481">
    <property type="entry name" value="Multidrug resistance efflux transporter EmrE"/>
    <property type="match status" value="1"/>
</dbReference>
<keyword evidence="2" id="KW-0813">Transport</keyword>
<dbReference type="FunFam" id="1.10.3730.20:FF:000001">
    <property type="entry name" value="Quaternary ammonium compound resistance transporter SugE"/>
    <property type="match status" value="1"/>
</dbReference>
<accession>A0A1W1E955</accession>
<evidence type="ECO:0000256" key="3">
    <source>
        <dbReference type="ARBA" id="ARBA00022475"/>
    </source>
</evidence>
<evidence type="ECO:0000256" key="2">
    <source>
        <dbReference type="ARBA" id="ARBA00022448"/>
    </source>
</evidence>
<dbReference type="InterPro" id="IPR037185">
    <property type="entry name" value="EmrE-like"/>
</dbReference>
<evidence type="ECO:0000256" key="1">
    <source>
        <dbReference type="ARBA" id="ARBA00004651"/>
    </source>
</evidence>
<name>A0A1W1E955_9ZZZZ</name>
<evidence type="ECO:0000256" key="5">
    <source>
        <dbReference type="ARBA" id="ARBA00022989"/>
    </source>
</evidence>
<keyword evidence="6 7" id="KW-0472">Membrane</keyword>
<dbReference type="PANTHER" id="PTHR30561">
    <property type="entry name" value="SMR FAMILY PROTON-DEPENDENT DRUG EFFLUX TRANSPORTER SUGE"/>
    <property type="match status" value="1"/>
</dbReference>
<keyword evidence="4 7" id="KW-0812">Transmembrane</keyword>
<dbReference type="AlphaFoldDB" id="A0A1W1E955"/>
<dbReference type="EMBL" id="FPIB01000016">
    <property type="protein sequence ID" value="SFV90482.1"/>
    <property type="molecule type" value="Genomic_DNA"/>
</dbReference>
<evidence type="ECO:0000256" key="7">
    <source>
        <dbReference type="SAM" id="Phobius"/>
    </source>
</evidence>
<sequence length="107" mass="11557">MLHWLYLLFAILFEVLGTTAMKLSEGFTKTMPSIAMVLFYILSLVMLTLTLKKIDVSIAYTIWSGLGTSLIAGIGIVVFGESLTPLKLASIALIILGVVGLQLSISH</sequence>
<gene>
    <name evidence="8" type="ORF">MNB_SV-4-1376</name>
</gene>
<dbReference type="GO" id="GO:0022857">
    <property type="term" value="F:transmembrane transporter activity"/>
    <property type="evidence" value="ECO:0007669"/>
    <property type="project" value="InterPro"/>
</dbReference>